<dbReference type="Pfam" id="PF05932">
    <property type="entry name" value="CesT"/>
    <property type="match status" value="1"/>
</dbReference>
<evidence type="ECO:0000313" key="1">
    <source>
        <dbReference type="EMBL" id="AEH03411.1"/>
    </source>
</evidence>
<name>F8UV32_ERWAM</name>
<reference evidence="2" key="1">
    <citation type="journal article" date="2011" name="Phytopathology">
        <title>Eop1 from a Rubus strain of Erwinia amylovora functions as a host-range limiting factor.</title>
        <authorList>
            <person name="Asselin J.E."/>
            <person name="Bonasera J.M."/>
            <person name="Kim J.F."/>
            <person name="Oh C.S."/>
            <person name="Beer S.V."/>
        </authorList>
    </citation>
    <scope>NUCLEOTIDE SEQUENCE</scope>
    <source>
        <strain evidence="1">Ea528</strain>
        <strain evidence="2">Ea592</strain>
        <strain evidence="3">Ea644</strain>
    </source>
</reference>
<dbReference type="EMBL" id="JF912502">
    <property type="protein sequence ID" value="AEH03411.1"/>
    <property type="molecule type" value="Genomic_DNA"/>
</dbReference>
<dbReference type="AlphaFoldDB" id="F8UV32"/>
<dbReference type="SUPFAM" id="SSF69635">
    <property type="entry name" value="Type III secretory system chaperone-like"/>
    <property type="match status" value="1"/>
</dbReference>
<dbReference type="CDD" id="cd16364">
    <property type="entry name" value="T3SC_I-like"/>
    <property type="match status" value="1"/>
</dbReference>
<dbReference type="Gene3D" id="3.30.1460.10">
    <property type="match status" value="1"/>
</dbReference>
<protein>
    <submittedName>
        <fullName evidence="2">OrfA</fullName>
    </submittedName>
</protein>
<dbReference type="GO" id="GO:0030254">
    <property type="term" value="P:protein secretion by the type III secretion system"/>
    <property type="evidence" value="ECO:0007669"/>
    <property type="project" value="InterPro"/>
</dbReference>
<dbReference type="EMBL" id="JF912505">
    <property type="protein sequence ID" value="AEH03417.1"/>
    <property type="molecule type" value="Genomic_DNA"/>
</dbReference>
<accession>F8UV32</accession>
<evidence type="ECO:0000313" key="2">
    <source>
        <dbReference type="EMBL" id="AEH03417.1"/>
    </source>
</evidence>
<organism evidence="2">
    <name type="scientific">Erwinia amylovora</name>
    <name type="common">Fire blight bacteria</name>
    <dbReference type="NCBI Taxonomy" id="552"/>
    <lineage>
        <taxon>Bacteria</taxon>
        <taxon>Pseudomonadati</taxon>
        <taxon>Pseudomonadota</taxon>
        <taxon>Gammaproteobacteria</taxon>
        <taxon>Enterobacterales</taxon>
        <taxon>Erwiniaceae</taxon>
        <taxon>Erwinia</taxon>
    </lineage>
</organism>
<dbReference type="EMBL" id="JF912507">
    <property type="protein sequence ID" value="AEH03421.1"/>
    <property type="molecule type" value="Genomic_DNA"/>
</dbReference>
<sequence>MMIIQDLLGALARRLEAGTLSLDAGQLCCLQVNGLEMTLEWLEQQNMLFVYLSVGTLSGTESSTLLSDILAANLFHYGSSDGAAFGLDKEKNELLLFQRFQLSSVDEASFVSACVQMIEVAKRWQGKLLHGRALPTAAPRMLAQPGLTLNLAGKIK</sequence>
<proteinExistence type="predicted"/>
<evidence type="ECO:0000313" key="3">
    <source>
        <dbReference type="EMBL" id="AEH03421.1"/>
    </source>
</evidence>
<dbReference type="InterPro" id="IPR010261">
    <property type="entry name" value="Tir_chaperone"/>
</dbReference>